<accession>A0A1B1CIX8</accession>
<keyword evidence="1" id="KW-0614">Plasmid</keyword>
<dbReference type="Pfam" id="PF06169">
    <property type="entry name" value="DUF982"/>
    <property type="match status" value="1"/>
</dbReference>
<proteinExistence type="predicted"/>
<organism evidence="1 2">
    <name type="scientific">Rhizobium leguminosarum</name>
    <dbReference type="NCBI Taxonomy" id="384"/>
    <lineage>
        <taxon>Bacteria</taxon>
        <taxon>Pseudomonadati</taxon>
        <taxon>Pseudomonadota</taxon>
        <taxon>Alphaproteobacteria</taxon>
        <taxon>Hyphomicrobiales</taxon>
        <taxon>Rhizobiaceae</taxon>
        <taxon>Rhizobium/Agrobacterium group</taxon>
        <taxon>Rhizobium</taxon>
    </lineage>
</organism>
<reference evidence="1 2" key="1">
    <citation type="submission" date="2016-06" db="EMBL/GenBank/DDBJ databases">
        <title>Microsymbionts genomes from the relict species Vavilovia formosa.</title>
        <authorList>
            <person name="Chirak E."/>
            <person name="Kimeklis A."/>
            <person name="Andronov E."/>
        </authorList>
    </citation>
    <scope>NUCLEOTIDE SEQUENCE [LARGE SCALE GENOMIC DNA]</scope>
    <source>
        <strain evidence="1 2">Vaf10</strain>
        <plasmid evidence="2">Plasmid unnamed1</plasmid>
    </source>
</reference>
<gene>
    <name evidence="1" type="ORF">BA011_28550</name>
</gene>
<dbReference type="AlphaFoldDB" id="A0A1B1CIX8"/>
<dbReference type="OrthoDB" id="8398730at2"/>
<geneLocation type="plasmid" evidence="1 2">
    <name>unnamed1</name>
</geneLocation>
<dbReference type="EMBL" id="CP016287">
    <property type="protein sequence ID" value="ANP89686.1"/>
    <property type="molecule type" value="Genomic_DNA"/>
</dbReference>
<name>A0A1B1CIX8_RHILE</name>
<dbReference type="Gene3D" id="6.10.250.730">
    <property type="match status" value="1"/>
</dbReference>
<sequence>MHDVSTIPIMEIAVSLPDREHFATASTIPGLMGILMSERWPRQLNDPTWKHALASCLWSLQGELQPTRARQAFVSAARAAHLKVLPDDEQRLRSRAASSRREVVVRRRDLEAGYVDG</sequence>
<evidence type="ECO:0000313" key="2">
    <source>
        <dbReference type="Proteomes" id="UP000092691"/>
    </source>
</evidence>
<evidence type="ECO:0008006" key="3">
    <source>
        <dbReference type="Google" id="ProtNLM"/>
    </source>
</evidence>
<protein>
    <recommendedName>
        <fullName evidence="3">DUF982 domain-containing protein</fullName>
    </recommendedName>
</protein>
<evidence type="ECO:0000313" key="1">
    <source>
        <dbReference type="EMBL" id="ANP89686.1"/>
    </source>
</evidence>
<dbReference type="Proteomes" id="UP000092691">
    <property type="component" value="Plasmid unnamed1"/>
</dbReference>
<dbReference type="InterPro" id="IPR010385">
    <property type="entry name" value="DUF982"/>
</dbReference>